<dbReference type="PROSITE" id="PS51257">
    <property type="entry name" value="PROKAR_LIPOPROTEIN"/>
    <property type="match status" value="1"/>
</dbReference>
<comment type="caution">
    <text evidence="1">The sequence shown here is derived from an EMBL/GenBank/DDBJ whole genome shotgun (WGS) entry which is preliminary data.</text>
</comment>
<sequence>MKKNILYILTLVTVVLSACDAIEDRQSLAPARDAGELKQSISVEVVGNTVTCSTSIKDLTVAWSSSNGWTSSGTSGTFDAPLKGDYTLTTYFLGGDERVEVTTDFNIPADDPEFFAHPYWALIAQHDGAREKTWVWADDNDYAGGNVWGNGGWRASRKGEWWTVSMDWFAENKGASPMDKLTFSMDGQLNFSTEMPGVGQPGTGSGAWIMALGGENILDDADGAEWSQGSIKLTGHSIPCGIIGSDVIQYEFWIVKLTEDEMVLCAPEGGAGADPWSGAWFFHYKREGYEYP</sequence>
<organism evidence="1 2">
    <name type="scientific">Carboxylicivirga mesophila</name>
    <dbReference type="NCBI Taxonomy" id="1166478"/>
    <lineage>
        <taxon>Bacteria</taxon>
        <taxon>Pseudomonadati</taxon>
        <taxon>Bacteroidota</taxon>
        <taxon>Bacteroidia</taxon>
        <taxon>Marinilabiliales</taxon>
        <taxon>Marinilabiliaceae</taxon>
        <taxon>Carboxylicivirga</taxon>
    </lineage>
</organism>
<protein>
    <submittedName>
        <fullName evidence="1">Uncharacterized protein</fullName>
    </submittedName>
</protein>
<evidence type="ECO:0000313" key="1">
    <source>
        <dbReference type="EMBL" id="MBS2211953.1"/>
    </source>
</evidence>
<dbReference type="Proteomes" id="UP000721861">
    <property type="component" value="Unassembled WGS sequence"/>
</dbReference>
<dbReference type="EMBL" id="JAGUCN010000011">
    <property type="protein sequence ID" value="MBS2211953.1"/>
    <property type="molecule type" value="Genomic_DNA"/>
</dbReference>
<proteinExistence type="predicted"/>
<name>A0ABS5KC84_9BACT</name>
<gene>
    <name evidence="1" type="ORF">KEM09_11090</name>
</gene>
<dbReference type="RefSeq" id="WP_212228315.1">
    <property type="nucleotide sequence ID" value="NZ_JAGUCN010000011.1"/>
</dbReference>
<evidence type="ECO:0000313" key="2">
    <source>
        <dbReference type="Proteomes" id="UP000721861"/>
    </source>
</evidence>
<reference evidence="1 2" key="1">
    <citation type="journal article" date="2014" name="Int. J. Syst. Evol. Microbiol.">
        <title>Carboxylicivirga gen. nov. in the family Marinilabiliaceae with two novel species, Carboxylicivirga mesophila sp. nov. and Carboxylicivirga taeanensis sp. nov., and reclassification of Cytophaga fermentans as Saccharicrinis fermentans gen. nov., comb. nov.</title>
        <authorList>
            <person name="Yang S.H."/>
            <person name="Seo H.S."/>
            <person name="Woo J.H."/>
            <person name="Oh H.M."/>
            <person name="Jang H."/>
            <person name="Lee J.H."/>
            <person name="Kim S.J."/>
            <person name="Kwon K.K."/>
        </authorList>
    </citation>
    <scope>NUCLEOTIDE SEQUENCE [LARGE SCALE GENOMIC DNA]</scope>
    <source>
        <strain evidence="1 2">JCM 18290</strain>
    </source>
</reference>
<keyword evidence="2" id="KW-1185">Reference proteome</keyword>
<accession>A0ABS5KC84</accession>